<evidence type="ECO:0000256" key="2">
    <source>
        <dbReference type="RuleBase" id="RU367036"/>
    </source>
</evidence>
<comment type="caution">
    <text evidence="4">The sequence shown here is derived from an EMBL/GenBank/DDBJ whole genome shotgun (WGS) entry which is preliminary data.</text>
</comment>
<dbReference type="Gene3D" id="3.10.490.10">
    <property type="entry name" value="Gamma-glutamyl cyclotransferase-like"/>
    <property type="match status" value="1"/>
</dbReference>
<dbReference type="InterPro" id="IPR036568">
    <property type="entry name" value="GGCT-like_sf"/>
</dbReference>
<organism evidence="4 5">
    <name type="scientific">Ideonella paludis</name>
    <dbReference type="NCBI Taxonomy" id="1233411"/>
    <lineage>
        <taxon>Bacteria</taxon>
        <taxon>Pseudomonadati</taxon>
        <taxon>Pseudomonadota</taxon>
        <taxon>Betaproteobacteria</taxon>
        <taxon>Burkholderiales</taxon>
        <taxon>Sphaerotilaceae</taxon>
        <taxon>Ideonella</taxon>
    </lineage>
</organism>
<evidence type="ECO:0000259" key="3">
    <source>
        <dbReference type="Pfam" id="PF06094"/>
    </source>
</evidence>
<dbReference type="Pfam" id="PF06094">
    <property type="entry name" value="GGACT"/>
    <property type="match status" value="1"/>
</dbReference>
<proteinExistence type="inferred from homology"/>
<dbReference type="SUPFAM" id="SSF110857">
    <property type="entry name" value="Gamma-glutamyl cyclotransferase-like"/>
    <property type="match status" value="1"/>
</dbReference>
<keyword evidence="5" id="KW-1185">Reference proteome</keyword>
<reference evidence="4 5" key="1">
    <citation type="submission" date="2021-04" db="EMBL/GenBank/DDBJ databases">
        <title>The genome sequence of type strain Ideonella paludis KCTC 32238.</title>
        <authorList>
            <person name="Liu Y."/>
        </authorList>
    </citation>
    <scope>NUCLEOTIDE SEQUENCE [LARGE SCALE GENOMIC DNA]</scope>
    <source>
        <strain evidence="4 5">KCTC 32238</strain>
    </source>
</reference>
<dbReference type="PANTHER" id="PTHR12510">
    <property type="entry name" value="TROPONIN C-AKIN-1 PROTEIN"/>
    <property type="match status" value="1"/>
</dbReference>
<name>A0ABS5E3Y1_9BURK</name>
<evidence type="ECO:0000313" key="5">
    <source>
        <dbReference type="Proteomes" id="UP000672097"/>
    </source>
</evidence>
<dbReference type="InterPro" id="IPR009288">
    <property type="entry name" value="AIG2-like_dom"/>
</dbReference>
<dbReference type="InterPro" id="IPR039126">
    <property type="entry name" value="GGACT"/>
</dbReference>
<feature type="domain" description="Gamma-glutamylcyclotransferase AIG2-like" evidence="3">
    <location>
        <begin position="3"/>
        <end position="115"/>
    </location>
</feature>
<evidence type="ECO:0000313" key="4">
    <source>
        <dbReference type="EMBL" id="MBQ0937746.1"/>
    </source>
</evidence>
<sequence>MLIFVYGTLKEGFPNAHLNQGRRVLGHFRTVQRFPFYVVRLPLENRAPWLMNQPGLGHHVVGQVFEVDEAHVEALDRFEEVGQPTGYARVPLVLHAVDDPDTQLQAYAYMKQALQLTDDIPREGPFEEYTQSLAVGYWIRS</sequence>
<dbReference type="CDD" id="cd06661">
    <property type="entry name" value="GGCT_like"/>
    <property type="match status" value="1"/>
</dbReference>
<dbReference type="PANTHER" id="PTHR12510:SF4">
    <property type="entry name" value="GAMMA-GLUTAMYLAMINECYCLOTRANSFERASE"/>
    <property type="match status" value="1"/>
</dbReference>
<protein>
    <recommendedName>
        <fullName evidence="2">Gamma-glutamylcyclotransferase family protein</fullName>
    </recommendedName>
</protein>
<dbReference type="Proteomes" id="UP000672097">
    <property type="component" value="Unassembled WGS sequence"/>
</dbReference>
<evidence type="ECO:0000256" key="1">
    <source>
        <dbReference type="ARBA" id="ARBA00008861"/>
    </source>
</evidence>
<gene>
    <name evidence="4" type="ORF">KAK11_20645</name>
</gene>
<dbReference type="EMBL" id="JAGQDG010000009">
    <property type="protein sequence ID" value="MBQ0937746.1"/>
    <property type="molecule type" value="Genomic_DNA"/>
</dbReference>
<dbReference type="InterPro" id="IPR013024">
    <property type="entry name" value="GGCT-like"/>
</dbReference>
<comment type="similarity">
    <text evidence="1 2">Belongs to the gamma-glutamylcyclotransferase family.</text>
</comment>
<accession>A0ABS5E3Y1</accession>
<dbReference type="RefSeq" id="WP_310737846.1">
    <property type="nucleotide sequence ID" value="NZ_JAGQDG010000009.1"/>
</dbReference>